<dbReference type="Proteomes" id="UP000541444">
    <property type="component" value="Unassembled WGS sequence"/>
</dbReference>
<dbReference type="GO" id="GO:0043565">
    <property type="term" value="F:sequence-specific DNA binding"/>
    <property type="evidence" value="ECO:0007669"/>
    <property type="project" value="TreeGrafter"/>
</dbReference>
<dbReference type="AlphaFoldDB" id="A0A7J7N0A1"/>
<comment type="similarity">
    <text evidence="2 7">Belongs to the BBR/BPC family.</text>
</comment>
<dbReference type="Pfam" id="PF06217">
    <property type="entry name" value="GAGA_bind"/>
    <property type="match status" value="1"/>
</dbReference>
<name>A0A7J7N0A1_9MAGN</name>
<keyword evidence="5 7" id="KW-0804">Transcription</keyword>
<comment type="subcellular location">
    <subcellularLocation>
        <location evidence="1 7">Nucleus</location>
    </subcellularLocation>
</comment>
<protein>
    <recommendedName>
        <fullName evidence="7">GAGA-binding transcriptional activator</fullName>
    </recommendedName>
</protein>
<proteinExistence type="inferred from homology"/>
<sequence>MDGSSHRENGRYKQEQNRGLYTQWTIPPHMMKDPQALSLKFISIINERDSALHERDAALTEKKTALAERDMAILQRDAAIAQRDNAIMERANAIEAYEYRESSTAITGNSPSTCSLEGGTPRWSKYHYAEPIPVSVSPPLPVSTSASEPVKRRKSKQPKEAKSTVSKTAKKRKRRGEDLNKELVLSNPGAGDWKDQDSGLNQVTYDETTMPVPVCSCTGNQQQCYKWGQGGWQSACCTTTLSLYPLPVMPNKRHNRVGGRKMSGAVFNKLLSRFAANGHDLSKPIDLKDHWAKHGTNRYITIK</sequence>
<evidence type="ECO:0000256" key="7">
    <source>
        <dbReference type="RuleBase" id="RU367160"/>
    </source>
</evidence>
<keyword evidence="10" id="KW-1185">Reference proteome</keyword>
<evidence type="ECO:0000256" key="1">
    <source>
        <dbReference type="ARBA" id="ARBA00004123"/>
    </source>
</evidence>
<dbReference type="PANTHER" id="PTHR31421:SF2">
    <property type="entry name" value="PROTEIN BASIC PENTACYSTEINE6"/>
    <property type="match status" value="1"/>
</dbReference>
<comment type="function">
    <text evidence="7">Transcriptional regulator that specifically binds to GA-rich elements (GAGA-repeats) present in regulatory sequences of genes involved in developmental processes.</text>
</comment>
<organism evidence="9 10">
    <name type="scientific">Kingdonia uniflora</name>
    <dbReference type="NCBI Taxonomy" id="39325"/>
    <lineage>
        <taxon>Eukaryota</taxon>
        <taxon>Viridiplantae</taxon>
        <taxon>Streptophyta</taxon>
        <taxon>Embryophyta</taxon>
        <taxon>Tracheophyta</taxon>
        <taxon>Spermatophyta</taxon>
        <taxon>Magnoliopsida</taxon>
        <taxon>Ranunculales</taxon>
        <taxon>Circaeasteraceae</taxon>
        <taxon>Kingdonia</taxon>
    </lineage>
</organism>
<evidence type="ECO:0000256" key="3">
    <source>
        <dbReference type="ARBA" id="ARBA00023015"/>
    </source>
</evidence>
<gene>
    <name evidence="9" type="ORF">GIB67_019496</name>
</gene>
<keyword evidence="4 7" id="KW-0238">DNA-binding</keyword>
<evidence type="ECO:0000313" key="9">
    <source>
        <dbReference type="EMBL" id="KAF6160556.1"/>
    </source>
</evidence>
<dbReference type="EMBL" id="JACGCM010001161">
    <property type="protein sequence ID" value="KAF6160556.1"/>
    <property type="molecule type" value="Genomic_DNA"/>
</dbReference>
<dbReference type="GO" id="GO:0005634">
    <property type="term" value="C:nucleus"/>
    <property type="evidence" value="ECO:0007669"/>
    <property type="project" value="UniProtKB-SubCell"/>
</dbReference>
<dbReference type="OrthoDB" id="1883964at2759"/>
<dbReference type="GO" id="GO:0009723">
    <property type="term" value="P:response to ethylene"/>
    <property type="evidence" value="ECO:0007669"/>
    <property type="project" value="TreeGrafter"/>
</dbReference>
<accession>A0A7J7N0A1</accession>
<dbReference type="InterPro" id="IPR010409">
    <property type="entry name" value="GAGA-bd_tscrpt_act"/>
</dbReference>
<comment type="caution">
    <text evidence="9">The sequence shown here is derived from an EMBL/GenBank/DDBJ whole genome shotgun (WGS) entry which is preliminary data.</text>
</comment>
<evidence type="ECO:0000256" key="6">
    <source>
        <dbReference type="ARBA" id="ARBA00023242"/>
    </source>
</evidence>
<feature type="region of interest" description="Disordered" evidence="8">
    <location>
        <begin position="134"/>
        <end position="197"/>
    </location>
</feature>
<keyword evidence="6 7" id="KW-0539">Nucleus</keyword>
<keyword evidence="3 7" id="KW-0805">Transcription regulation</keyword>
<evidence type="ECO:0000256" key="4">
    <source>
        <dbReference type="ARBA" id="ARBA00023125"/>
    </source>
</evidence>
<dbReference type="GO" id="GO:0003700">
    <property type="term" value="F:DNA-binding transcription factor activity"/>
    <property type="evidence" value="ECO:0007669"/>
    <property type="project" value="UniProtKB-UniRule"/>
</dbReference>
<evidence type="ECO:0000256" key="8">
    <source>
        <dbReference type="SAM" id="MobiDB-lite"/>
    </source>
</evidence>
<reference evidence="9 10" key="1">
    <citation type="journal article" date="2020" name="IScience">
        <title>Genome Sequencing of the Endangered Kingdonia uniflora (Circaeasteraceae, Ranunculales) Reveals Potential Mechanisms of Evolutionary Specialization.</title>
        <authorList>
            <person name="Sun Y."/>
            <person name="Deng T."/>
            <person name="Zhang A."/>
            <person name="Moore M.J."/>
            <person name="Landis J.B."/>
            <person name="Lin N."/>
            <person name="Zhang H."/>
            <person name="Zhang X."/>
            <person name="Huang J."/>
            <person name="Zhang X."/>
            <person name="Sun H."/>
            <person name="Wang H."/>
        </authorList>
    </citation>
    <scope>NUCLEOTIDE SEQUENCE [LARGE SCALE GENOMIC DNA]</scope>
    <source>
        <strain evidence="9">TB1705</strain>
        <tissue evidence="9">Leaf</tissue>
    </source>
</reference>
<dbReference type="SMART" id="SM01226">
    <property type="entry name" value="GAGA_bind"/>
    <property type="match status" value="1"/>
</dbReference>
<evidence type="ECO:0000256" key="5">
    <source>
        <dbReference type="ARBA" id="ARBA00023163"/>
    </source>
</evidence>
<evidence type="ECO:0000313" key="10">
    <source>
        <dbReference type="Proteomes" id="UP000541444"/>
    </source>
</evidence>
<dbReference type="PANTHER" id="PTHR31421">
    <property type="entry name" value="PROTEIN BASIC PENTACYSTEINE3"/>
    <property type="match status" value="1"/>
</dbReference>
<evidence type="ECO:0000256" key="2">
    <source>
        <dbReference type="ARBA" id="ARBA00007911"/>
    </source>
</evidence>